<proteinExistence type="predicted"/>
<keyword evidence="4" id="KW-1185">Reference proteome</keyword>
<keyword evidence="1" id="KW-0812">Transmembrane</keyword>
<evidence type="ECO:0000259" key="2">
    <source>
        <dbReference type="Pfam" id="PF18153"/>
    </source>
</evidence>
<gene>
    <name evidence="3" type="ORF">ABB30_04110</name>
</gene>
<keyword evidence="1" id="KW-1133">Transmembrane helix</keyword>
<keyword evidence="1" id="KW-0472">Membrane</keyword>
<dbReference type="Proteomes" id="UP000050956">
    <property type="component" value="Unassembled WGS sequence"/>
</dbReference>
<organism evidence="3 4">
    <name type="scientific">Stenotrophomonas ginsengisoli</name>
    <dbReference type="NCBI Taxonomy" id="336566"/>
    <lineage>
        <taxon>Bacteria</taxon>
        <taxon>Pseudomonadati</taxon>
        <taxon>Pseudomonadota</taxon>
        <taxon>Gammaproteobacteria</taxon>
        <taxon>Lysobacterales</taxon>
        <taxon>Lysobacteraceae</taxon>
        <taxon>Stenotrophomonas</taxon>
    </lineage>
</organism>
<sequence length="231" mass="25835">MTPITLNFYELRRLIMAACCVSVALALLVAASQLLIGSQPSQSYLMLSVKALPKGVTFSMLFLGFFSKKTWRSGRLSKLLGRPSVHGIWYGHLQTTWRDDKGEVPAPIPIVFVIRQTYFFLSVQSFTERQPSNSTIEVLGTDEKSSDTRLAYVYEMRRLAYGENKITTGYGDLILQDSGKVLAGNYWTNSPTQGQLKLSFISDECDGLNSFESTMRLVMSKRSDLVVFPAS</sequence>
<dbReference type="OrthoDB" id="6058382at2"/>
<evidence type="ECO:0000256" key="1">
    <source>
        <dbReference type="SAM" id="Phobius"/>
    </source>
</evidence>
<dbReference type="Pfam" id="PF18153">
    <property type="entry name" value="Cap15_CD_rec"/>
    <property type="match status" value="1"/>
</dbReference>
<comment type="caution">
    <text evidence="3">The sequence shown here is derived from an EMBL/GenBank/DDBJ whole genome shotgun (WGS) entry which is preliminary data.</text>
</comment>
<dbReference type="AlphaFoldDB" id="A0A0R0D8W3"/>
<dbReference type="PATRIC" id="fig|336566.3.peg.158"/>
<name>A0A0R0D8W3_9GAMM</name>
<dbReference type="RefSeq" id="WP_152980559.1">
    <property type="nucleotide sequence ID" value="NZ_LDJM01000011.1"/>
</dbReference>
<evidence type="ECO:0000313" key="4">
    <source>
        <dbReference type="Proteomes" id="UP000050956"/>
    </source>
</evidence>
<feature type="transmembrane region" description="Helical" evidence="1">
    <location>
        <begin position="14"/>
        <end position="36"/>
    </location>
</feature>
<dbReference type="InterPro" id="IPR041208">
    <property type="entry name" value="Cap15"/>
</dbReference>
<dbReference type="EMBL" id="LDJM01000011">
    <property type="protein sequence ID" value="KRG78251.1"/>
    <property type="molecule type" value="Genomic_DNA"/>
</dbReference>
<feature type="transmembrane region" description="Helical" evidence="1">
    <location>
        <begin position="42"/>
        <end position="66"/>
    </location>
</feature>
<reference evidence="3 4" key="1">
    <citation type="submission" date="2015-05" db="EMBL/GenBank/DDBJ databases">
        <title>Genome sequencing and analysis of members of genus Stenotrophomonas.</title>
        <authorList>
            <person name="Patil P.P."/>
            <person name="Midha S."/>
            <person name="Patil P.B."/>
        </authorList>
    </citation>
    <scope>NUCLEOTIDE SEQUENCE [LARGE SCALE GENOMIC DNA]</scope>
    <source>
        <strain evidence="3 4">DSM 24757</strain>
    </source>
</reference>
<protein>
    <recommendedName>
        <fullName evidence="2">CD-NTase-associated protein 15 domain-containing protein</fullName>
    </recommendedName>
</protein>
<evidence type="ECO:0000313" key="3">
    <source>
        <dbReference type="EMBL" id="KRG78251.1"/>
    </source>
</evidence>
<accession>A0A0R0D8W3</accession>
<feature type="domain" description="CD-NTase-associated protein 15" evidence="2">
    <location>
        <begin position="83"/>
        <end position="198"/>
    </location>
</feature>